<accession>A0A915HQ39</accession>
<keyword evidence="1" id="KW-1185">Reference proteome</keyword>
<dbReference type="AlphaFoldDB" id="A0A915HQ39"/>
<dbReference type="WBParaSite" id="nRc.2.0.1.t03834-RA">
    <property type="protein sequence ID" value="nRc.2.0.1.t03834-RA"/>
    <property type="gene ID" value="nRc.2.0.1.g03834"/>
</dbReference>
<proteinExistence type="predicted"/>
<evidence type="ECO:0000313" key="1">
    <source>
        <dbReference type="Proteomes" id="UP000887565"/>
    </source>
</evidence>
<protein>
    <submittedName>
        <fullName evidence="2">Uncharacterized protein</fullName>
    </submittedName>
</protein>
<sequence length="125" mass="13803">FYDPTDIHYQAKLNLKNSRLGRVQLRIPYLIILNIFNVVDTVSHTHILMRSCDITASTSKLCQTDKSWDPEEGLLIDWDGFDGMTDFLVFETGTVDCFLAVVSSAALVAEVATAAEGLFDAENGA</sequence>
<dbReference type="Proteomes" id="UP000887565">
    <property type="component" value="Unplaced"/>
</dbReference>
<name>A0A915HQ39_ROMCU</name>
<reference evidence="2" key="1">
    <citation type="submission" date="2022-11" db="UniProtKB">
        <authorList>
            <consortium name="WormBaseParasite"/>
        </authorList>
    </citation>
    <scope>IDENTIFICATION</scope>
</reference>
<evidence type="ECO:0000313" key="2">
    <source>
        <dbReference type="WBParaSite" id="nRc.2.0.1.t03834-RA"/>
    </source>
</evidence>
<organism evidence="1 2">
    <name type="scientific">Romanomermis culicivorax</name>
    <name type="common">Nematode worm</name>
    <dbReference type="NCBI Taxonomy" id="13658"/>
    <lineage>
        <taxon>Eukaryota</taxon>
        <taxon>Metazoa</taxon>
        <taxon>Ecdysozoa</taxon>
        <taxon>Nematoda</taxon>
        <taxon>Enoplea</taxon>
        <taxon>Dorylaimia</taxon>
        <taxon>Mermithida</taxon>
        <taxon>Mermithoidea</taxon>
        <taxon>Mermithidae</taxon>
        <taxon>Romanomermis</taxon>
    </lineage>
</organism>